<dbReference type="GO" id="GO:0016740">
    <property type="term" value="F:transferase activity"/>
    <property type="evidence" value="ECO:0007669"/>
    <property type="project" value="UniProtKB-KW"/>
</dbReference>
<sequence length="300" mass="31312">MRVDPVNARSHAARQGAALPPALAEALAATGLGPVHPADFAPAAGGNTNRVWRWQARDGALGVKLVLPGGGTPLFPNDPVAEFRALQALEGTGLAPRPLALCPVGPGRALIYRWVEGPAWDGDPARLARLLRRLHARPVPPGLRAMAADPLAQGAAMLAGLPGDPRRAALEALRPAPGAGPAGPEVFLHSDVVPANIVMAPEPVLIDWQCPARGEAVEDIAVALSPAMRRVYGGPPVDPAEPARFLAAYADPETARRFTARAPALHWRMAAYCLWRAAQGGPLAQAYAEGFEAELALLSG</sequence>
<proteinExistence type="predicted"/>
<evidence type="ECO:0000313" key="1">
    <source>
        <dbReference type="EMBL" id="QDL91816.1"/>
    </source>
</evidence>
<gene>
    <name evidence="1" type="ORF">FDP22_08535</name>
</gene>
<evidence type="ECO:0000313" key="2">
    <source>
        <dbReference type="Proteomes" id="UP000305888"/>
    </source>
</evidence>
<dbReference type="AlphaFoldDB" id="A0A5B8FSR7"/>
<protein>
    <submittedName>
        <fullName evidence="1">Aminoglycoside phosphotransferase family protein</fullName>
    </submittedName>
</protein>
<accession>A0A5B8FSR7</accession>
<reference evidence="1 2" key="1">
    <citation type="submission" date="2019-06" db="EMBL/GenBank/DDBJ databases">
        <title>Genome sequence of Rhodobacteraceae bacterium D4M1.</title>
        <authorList>
            <person name="Cao J."/>
        </authorList>
    </citation>
    <scope>NUCLEOTIDE SEQUENCE [LARGE SCALE GENOMIC DNA]</scope>
    <source>
        <strain evidence="1 2">D4M1</strain>
    </source>
</reference>
<dbReference type="OrthoDB" id="7334546at2"/>
<dbReference type="SUPFAM" id="SSF56112">
    <property type="entry name" value="Protein kinase-like (PK-like)"/>
    <property type="match status" value="1"/>
</dbReference>
<organism evidence="1 2">
    <name type="scientific">Paroceanicella profunda</name>
    <dbReference type="NCBI Taxonomy" id="2579971"/>
    <lineage>
        <taxon>Bacteria</taxon>
        <taxon>Pseudomonadati</taxon>
        <taxon>Pseudomonadota</taxon>
        <taxon>Alphaproteobacteria</taxon>
        <taxon>Rhodobacterales</taxon>
        <taxon>Paracoccaceae</taxon>
        <taxon>Paroceanicella</taxon>
    </lineage>
</organism>
<keyword evidence="1" id="KW-0808">Transferase</keyword>
<dbReference type="Proteomes" id="UP000305888">
    <property type="component" value="Chromosome"/>
</dbReference>
<dbReference type="Gene3D" id="3.90.1200.10">
    <property type="match status" value="1"/>
</dbReference>
<dbReference type="KEGG" id="ppru:FDP22_08535"/>
<keyword evidence="2" id="KW-1185">Reference proteome</keyword>
<dbReference type="EMBL" id="CP040818">
    <property type="protein sequence ID" value="QDL91816.1"/>
    <property type="molecule type" value="Genomic_DNA"/>
</dbReference>
<name>A0A5B8FSR7_9RHOB</name>
<dbReference type="RefSeq" id="WP_138572132.1">
    <property type="nucleotide sequence ID" value="NZ_CP040818.1"/>
</dbReference>
<dbReference type="InterPro" id="IPR011009">
    <property type="entry name" value="Kinase-like_dom_sf"/>
</dbReference>